<evidence type="ECO:0008006" key="4">
    <source>
        <dbReference type="Google" id="ProtNLM"/>
    </source>
</evidence>
<comment type="caution">
    <text evidence="2">The sequence shown here is derived from an EMBL/GenBank/DDBJ whole genome shotgun (WGS) entry which is preliminary data.</text>
</comment>
<dbReference type="Proteomes" id="UP000294835">
    <property type="component" value="Unassembled WGS sequence"/>
</dbReference>
<evidence type="ECO:0000256" key="1">
    <source>
        <dbReference type="SAM" id="SignalP"/>
    </source>
</evidence>
<evidence type="ECO:0000313" key="3">
    <source>
        <dbReference type="Proteomes" id="UP000294835"/>
    </source>
</evidence>
<dbReference type="EMBL" id="SLXP01000002">
    <property type="protein sequence ID" value="TCP42988.1"/>
    <property type="molecule type" value="Genomic_DNA"/>
</dbReference>
<keyword evidence="1" id="KW-0732">Signal</keyword>
<sequence length="135" mass="13994">MQRVRHPIAPLLALGLMAGAGGCAPTLPGADRAPAYLGAEAAVLSDDLVNMVVRMKHPDGPEAVQAYARCAAANYALGRGYGFLRHVRTQLGQERGGIVKADAVYTMSAILPEGIRTIDAEVVVADCAGQGIPTV</sequence>
<gene>
    <name evidence="2" type="ORF">EV662_102180</name>
</gene>
<dbReference type="AlphaFoldDB" id="A0A4R2Q5B9"/>
<keyword evidence="3" id="KW-1185">Reference proteome</keyword>
<name>A0A4R2Q5B9_9RHOB</name>
<dbReference type="PROSITE" id="PS51257">
    <property type="entry name" value="PROKAR_LIPOPROTEIN"/>
    <property type="match status" value="1"/>
</dbReference>
<feature type="chain" id="PRO_5020396663" description="Lipoprotein" evidence="1">
    <location>
        <begin position="21"/>
        <end position="135"/>
    </location>
</feature>
<organism evidence="2 3">
    <name type="scientific">Rhodovulum marinum</name>
    <dbReference type="NCBI Taxonomy" id="320662"/>
    <lineage>
        <taxon>Bacteria</taxon>
        <taxon>Pseudomonadati</taxon>
        <taxon>Pseudomonadota</taxon>
        <taxon>Alphaproteobacteria</taxon>
        <taxon>Rhodobacterales</taxon>
        <taxon>Paracoccaceae</taxon>
        <taxon>Rhodovulum</taxon>
    </lineage>
</organism>
<evidence type="ECO:0000313" key="2">
    <source>
        <dbReference type="EMBL" id="TCP42988.1"/>
    </source>
</evidence>
<proteinExistence type="predicted"/>
<reference evidence="2 3" key="1">
    <citation type="submission" date="2019-03" db="EMBL/GenBank/DDBJ databases">
        <title>Genomic Encyclopedia of Type Strains, Phase IV (KMG-IV): sequencing the most valuable type-strain genomes for metagenomic binning, comparative biology and taxonomic classification.</title>
        <authorList>
            <person name="Goeker M."/>
        </authorList>
    </citation>
    <scope>NUCLEOTIDE SEQUENCE [LARGE SCALE GENOMIC DNA]</scope>
    <source>
        <strain evidence="2 3">DSM 18063</strain>
    </source>
</reference>
<feature type="signal peptide" evidence="1">
    <location>
        <begin position="1"/>
        <end position="20"/>
    </location>
</feature>
<protein>
    <recommendedName>
        <fullName evidence="4">Lipoprotein</fullName>
    </recommendedName>
</protein>
<dbReference type="RefSeq" id="WP_132460854.1">
    <property type="nucleotide sequence ID" value="NZ_SLXP01000002.1"/>
</dbReference>
<accession>A0A4R2Q5B9</accession>
<dbReference type="OrthoDB" id="7860885at2"/>